<organism evidence="1 2">
    <name type="scientific">Ajellomyces capsulatus (strain G186AR / H82 / ATCC MYA-2454 / RMSCC 2432)</name>
    <name type="common">Darling's disease fungus</name>
    <name type="synonym">Histoplasma capsulatum</name>
    <dbReference type="NCBI Taxonomy" id="447093"/>
    <lineage>
        <taxon>Eukaryota</taxon>
        <taxon>Fungi</taxon>
        <taxon>Dikarya</taxon>
        <taxon>Ascomycota</taxon>
        <taxon>Pezizomycotina</taxon>
        <taxon>Eurotiomycetes</taxon>
        <taxon>Eurotiomycetidae</taxon>
        <taxon>Onygenales</taxon>
        <taxon>Ajellomycetaceae</taxon>
        <taxon>Histoplasma</taxon>
    </lineage>
</organism>
<dbReference type="GeneID" id="69035612"/>
<evidence type="ECO:0000313" key="1">
    <source>
        <dbReference type="EMBL" id="EEH09059.1"/>
    </source>
</evidence>
<sequence>MSFAFLMLKESRELSKDHLNGKIPALPQRMGVSFGKLWRRNWMAFMSPHNTFGEKEISKQGCNHEVLSEEFLEKRSRKSIPSNCIRNCGKYPIQFAKRTPSVLETPRYSEIVNGYIGVQRILQNKISQRNLDRGS</sequence>
<dbReference type="EMBL" id="GG663365">
    <property type="protein sequence ID" value="EEH09059.1"/>
    <property type="molecule type" value="Genomic_DNA"/>
</dbReference>
<protein>
    <submittedName>
        <fullName evidence="1">Uncharacterized protein</fullName>
    </submittedName>
</protein>
<accession>C0NGX4</accession>
<evidence type="ECO:0000313" key="2">
    <source>
        <dbReference type="Proteomes" id="UP000001631"/>
    </source>
</evidence>
<dbReference type="HOGENOM" id="CLU_1885187_0_0_1"/>
<dbReference type="AlphaFoldDB" id="C0NGX4"/>
<gene>
    <name evidence="1" type="ORF">HCBG_02596</name>
</gene>
<name>C0NGX4_AJECG</name>
<dbReference type="RefSeq" id="XP_045289540.1">
    <property type="nucleotide sequence ID" value="XM_045429645.1"/>
</dbReference>
<reference evidence="1" key="1">
    <citation type="submission" date="2009-02" db="EMBL/GenBank/DDBJ databases">
        <title>The Genome Sequence of Ajellomyces capsulatus strain G186AR.</title>
        <authorList>
            <consortium name="The Broad Institute Genome Sequencing Platform"/>
            <person name="Champion M."/>
            <person name="Cuomo C."/>
            <person name="Ma L.-J."/>
            <person name="Henn M.R."/>
            <person name="Sil A."/>
            <person name="Goldman B."/>
            <person name="Young S.K."/>
            <person name="Kodira C.D."/>
            <person name="Zeng Q."/>
            <person name="Koehrsen M."/>
            <person name="Alvarado L."/>
            <person name="Berlin A."/>
            <person name="Borenstein D."/>
            <person name="Chen Z."/>
            <person name="Engels R."/>
            <person name="Freedman E."/>
            <person name="Gellesch M."/>
            <person name="Goldberg J."/>
            <person name="Griggs A."/>
            <person name="Gujja S."/>
            <person name="Heiman D."/>
            <person name="Hepburn T."/>
            <person name="Howarth C."/>
            <person name="Jen D."/>
            <person name="Larson L."/>
            <person name="Lewis B."/>
            <person name="Mehta T."/>
            <person name="Park D."/>
            <person name="Pearson M."/>
            <person name="Roberts A."/>
            <person name="Saif S."/>
            <person name="Shea T."/>
            <person name="Shenoy N."/>
            <person name="Sisk P."/>
            <person name="Stolte C."/>
            <person name="Sykes S."/>
            <person name="Walk T."/>
            <person name="White J."/>
            <person name="Yandava C."/>
            <person name="Klein B."/>
            <person name="McEwen J.G."/>
            <person name="Puccia R."/>
            <person name="Goldman G.H."/>
            <person name="Felipe M.S."/>
            <person name="Nino-Vega G."/>
            <person name="San-Blas G."/>
            <person name="Taylor J."/>
            <person name="Mendoza L."/>
            <person name="Galagan J."/>
            <person name="Nusbaum C."/>
            <person name="Birren B."/>
        </authorList>
    </citation>
    <scope>NUCLEOTIDE SEQUENCE</scope>
    <source>
        <strain evidence="1">G186AR</strain>
    </source>
</reference>
<dbReference type="Proteomes" id="UP000001631">
    <property type="component" value="Unassembled WGS sequence"/>
</dbReference>
<proteinExistence type="predicted"/>
<keyword evidence="2" id="KW-1185">Reference proteome</keyword>
<dbReference type="InParanoid" id="C0NGX4"/>